<keyword evidence="2" id="KW-0238">DNA-binding</keyword>
<dbReference type="GO" id="GO:0000981">
    <property type="term" value="F:DNA-binding transcription factor activity, RNA polymerase II-specific"/>
    <property type="evidence" value="ECO:0007669"/>
    <property type="project" value="InterPro"/>
</dbReference>
<reference evidence="7 8" key="1">
    <citation type="journal article" date="2018" name="IMA Fungus">
        <title>IMA Genome-F 9: Draft genome sequence of Annulohypoxylon stygium, Aspergillus mulundensis, Berkeleyomyces basicola (syn. Thielaviopsis basicola), Ceratocystis smalleyi, two Cercospora beticola strains, Coleophoma cylindrospora, Fusarium fracticaudum, Phialophora cf. hyalina, and Morchella septimelata.</title>
        <authorList>
            <person name="Wingfield B.D."/>
            <person name="Bills G.F."/>
            <person name="Dong Y."/>
            <person name="Huang W."/>
            <person name="Nel W.J."/>
            <person name="Swalarsk-Parry B.S."/>
            <person name="Vaghefi N."/>
            <person name="Wilken P.M."/>
            <person name="An Z."/>
            <person name="de Beer Z.W."/>
            <person name="De Vos L."/>
            <person name="Chen L."/>
            <person name="Duong T.A."/>
            <person name="Gao Y."/>
            <person name="Hammerbacher A."/>
            <person name="Kikkert J.R."/>
            <person name="Li Y."/>
            <person name="Li H."/>
            <person name="Li K."/>
            <person name="Li Q."/>
            <person name="Liu X."/>
            <person name="Ma X."/>
            <person name="Naidoo K."/>
            <person name="Pethybridge S.J."/>
            <person name="Sun J."/>
            <person name="Steenkamp E.T."/>
            <person name="van der Nest M.A."/>
            <person name="van Wyk S."/>
            <person name="Wingfield M.J."/>
            <person name="Xiong C."/>
            <person name="Yue Q."/>
            <person name="Zhang X."/>
        </authorList>
    </citation>
    <scope>NUCLEOTIDE SEQUENCE [LARGE SCALE GENOMIC DNA]</scope>
    <source>
        <strain evidence="7 8">BP6252</strain>
    </source>
</reference>
<feature type="region of interest" description="Disordered" evidence="5">
    <location>
        <begin position="322"/>
        <end position="350"/>
    </location>
</feature>
<proteinExistence type="predicted"/>
<dbReference type="CDD" id="cd00067">
    <property type="entry name" value="GAL4"/>
    <property type="match status" value="2"/>
</dbReference>
<feature type="domain" description="Zn(2)-C6 fungal-type" evidence="6">
    <location>
        <begin position="105"/>
        <end position="135"/>
    </location>
</feature>
<evidence type="ECO:0000259" key="6">
    <source>
        <dbReference type="PROSITE" id="PS50048"/>
    </source>
</evidence>
<dbReference type="InterPro" id="IPR050675">
    <property type="entry name" value="OAF3"/>
</dbReference>
<sequence>MSSWYFDVAERRQLTSGDKPSRKTLLIEKHDEAVDTRTDLLRTEKEITQRRASTPKVKTSCKHCRIIKARCDEKRPQCQTCAKYGRICDIDDEYVARPEKAITPSCYSCRIRKQRCDKTRPQCQTCVKYGRRCNIDDEYVVRPEKAIRPGDANTDKECQSTSTSFQVLASGSRDQTVQVLDTATEVTSIRDLLSPLSKQLPYQEESKPGDVRSWLLLTRGSSVSSVSDSVGSLDLNIAESSEDDELALLQASSAESFSSADLLTSFSPVFERIPIDVASKLERLLTSWFAKTEYTRAAASSETPSSTDDPLHCTLRTSLSSNTQKRGLSDNDSDFPERGDKDDRKRRKTSFIDSSDIDNKKWACPCYQKEPHRYCVETELGDWRKCAKSSGFKEVHRVNY</sequence>
<dbReference type="GO" id="GO:0008270">
    <property type="term" value="F:zinc ion binding"/>
    <property type="evidence" value="ECO:0007669"/>
    <property type="project" value="InterPro"/>
</dbReference>
<dbReference type="EMBL" id="PDLM01000008">
    <property type="protein sequence ID" value="RDW71579.1"/>
    <property type="molecule type" value="Genomic_DNA"/>
</dbReference>
<feature type="domain" description="Zn(2)-C6 fungal-type" evidence="6">
    <location>
        <begin position="60"/>
        <end position="90"/>
    </location>
</feature>
<evidence type="ECO:0000256" key="3">
    <source>
        <dbReference type="ARBA" id="ARBA00023163"/>
    </source>
</evidence>
<dbReference type="OrthoDB" id="416217at2759"/>
<dbReference type="PANTHER" id="PTHR31069">
    <property type="entry name" value="OLEATE-ACTIVATED TRANSCRIPTION FACTOR 1-RELATED"/>
    <property type="match status" value="1"/>
</dbReference>
<protein>
    <recommendedName>
        <fullName evidence="6">Zn(2)-C6 fungal-type domain-containing protein</fullName>
    </recommendedName>
</protein>
<dbReference type="PROSITE" id="PS50048">
    <property type="entry name" value="ZN2_CY6_FUNGAL_2"/>
    <property type="match status" value="2"/>
</dbReference>
<comment type="caution">
    <text evidence="7">The sequence shown here is derived from an EMBL/GenBank/DDBJ whole genome shotgun (WGS) entry which is preliminary data.</text>
</comment>
<dbReference type="SMART" id="SM00066">
    <property type="entry name" value="GAL4"/>
    <property type="match status" value="2"/>
</dbReference>
<dbReference type="GO" id="GO:0000978">
    <property type="term" value="F:RNA polymerase II cis-regulatory region sequence-specific DNA binding"/>
    <property type="evidence" value="ECO:0007669"/>
    <property type="project" value="TreeGrafter"/>
</dbReference>
<dbReference type="Gene3D" id="4.10.240.10">
    <property type="entry name" value="Zn(2)-C6 fungal-type DNA-binding domain"/>
    <property type="match status" value="2"/>
</dbReference>
<dbReference type="Pfam" id="PF00172">
    <property type="entry name" value="Zn_clus"/>
    <property type="match status" value="2"/>
</dbReference>
<dbReference type="SUPFAM" id="SSF57701">
    <property type="entry name" value="Zn2/Cys6 DNA-binding domain"/>
    <property type="match status" value="2"/>
</dbReference>
<dbReference type="AlphaFoldDB" id="A0A3D8RBZ5"/>
<keyword evidence="4" id="KW-0539">Nucleus</keyword>
<dbReference type="GO" id="GO:0005634">
    <property type="term" value="C:nucleus"/>
    <property type="evidence" value="ECO:0007669"/>
    <property type="project" value="TreeGrafter"/>
</dbReference>
<dbReference type="PROSITE" id="PS00463">
    <property type="entry name" value="ZN2_CY6_FUNGAL_1"/>
    <property type="match status" value="1"/>
</dbReference>
<dbReference type="Proteomes" id="UP000256645">
    <property type="component" value="Unassembled WGS sequence"/>
</dbReference>
<dbReference type="PANTHER" id="PTHR31069:SF12">
    <property type="entry name" value="TRANSCRIPTION FACTOR DOMAIN-CONTAINING PROTEIN"/>
    <property type="match status" value="1"/>
</dbReference>
<keyword evidence="3" id="KW-0804">Transcription</keyword>
<dbReference type="GO" id="GO:0045944">
    <property type="term" value="P:positive regulation of transcription by RNA polymerase II"/>
    <property type="evidence" value="ECO:0007669"/>
    <property type="project" value="TreeGrafter"/>
</dbReference>
<evidence type="ECO:0000256" key="5">
    <source>
        <dbReference type="SAM" id="MobiDB-lite"/>
    </source>
</evidence>
<evidence type="ECO:0000256" key="4">
    <source>
        <dbReference type="ARBA" id="ARBA00023242"/>
    </source>
</evidence>
<accession>A0A3D8RBZ5</accession>
<evidence type="ECO:0000256" key="2">
    <source>
        <dbReference type="ARBA" id="ARBA00023125"/>
    </source>
</evidence>
<organism evidence="7 8">
    <name type="scientific">Coleophoma cylindrospora</name>
    <dbReference type="NCBI Taxonomy" id="1849047"/>
    <lineage>
        <taxon>Eukaryota</taxon>
        <taxon>Fungi</taxon>
        <taxon>Dikarya</taxon>
        <taxon>Ascomycota</taxon>
        <taxon>Pezizomycotina</taxon>
        <taxon>Leotiomycetes</taxon>
        <taxon>Helotiales</taxon>
        <taxon>Dermateaceae</taxon>
        <taxon>Coleophoma</taxon>
    </lineage>
</organism>
<dbReference type="InterPro" id="IPR036864">
    <property type="entry name" value="Zn2-C6_fun-type_DNA-bd_sf"/>
</dbReference>
<dbReference type="InterPro" id="IPR001138">
    <property type="entry name" value="Zn2Cys6_DnaBD"/>
</dbReference>
<evidence type="ECO:0000313" key="7">
    <source>
        <dbReference type="EMBL" id="RDW71579.1"/>
    </source>
</evidence>
<keyword evidence="8" id="KW-1185">Reference proteome</keyword>
<evidence type="ECO:0000313" key="8">
    <source>
        <dbReference type="Proteomes" id="UP000256645"/>
    </source>
</evidence>
<gene>
    <name evidence="7" type="ORF">BP6252_08142</name>
</gene>
<name>A0A3D8RBZ5_9HELO</name>
<keyword evidence="1" id="KW-0805">Transcription regulation</keyword>
<evidence type="ECO:0000256" key="1">
    <source>
        <dbReference type="ARBA" id="ARBA00023015"/>
    </source>
</evidence>